<comment type="caution">
    <text evidence="2">The sequence shown here is derived from an EMBL/GenBank/DDBJ whole genome shotgun (WGS) entry which is preliminary data.</text>
</comment>
<sequence>MNNTSWVDHSELFGDTVRQMREARGWTRADLLRELDKIGYCMHATVLARIEKGDRIARVAEALAIAQLFGTTVEEMNSVGMSDKTWAIIQLNRTNALFADTGTRLSEIIEHWLEERQTLRRRIEAVEGFGVTEEDDDLSTAYQLLAEFGTLDAIQKYVVTKRKRESAG</sequence>
<evidence type="ECO:0000259" key="1">
    <source>
        <dbReference type="PROSITE" id="PS50943"/>
    </source>
</evidence>
<protein>
    <submittedName>
        <fullName evidence="2">Helix-turn-helix</fullName>
    </submittedName>
</protein>
<dbReference type="EMBL" id="UARK01000001">
    <property type="protein sequence ID" value="SPW24526.1"/>
    <property type="molecule type" value="Genomic_DNA"/>
</dbReference>
<dbReference type="CDD" id="cd00093">
    <property type="entry name" value="HTH_XRE"/>
    <property type="match status" value="1"/>
</dbReference>
<dbReference type="Proteomes" id="UP000249886">
    <property type="component" value="Unassembled WGS sequence"/>
</dbReference>
<dbReference type="GO" id="GO:0003677">
    <property type="term" value="F:DNA binding"/>
    <property type="evidence" value="ECO:0007669"/>
    <property type="project" value="InterPro"/>
</dbReference>
<proteinExistence type="predicted"/>
<dbReference type="SMART" id="SM00530">
    <property type="entry name" value="HTH_XRE"/>
    <property type="match status" value="1"/>
</dbReference>
<evidence type="ECO:0000313" key="2">
    <source>
        <dbReference type="EMBL" id="SPW24526.1"/>
    </source>
</evidence>
<evidence type="ECO:0000313" key="3">
    <source>
        <dbReference type="Proteomes" id="UP000249886"/>
    </source>
</evidence>
<dbReference type="InterPro" id="IPR001387">
    <property type="entry name" value="Cro/C1-type_HTH"/>
</dbReference>
<dbReference type="InterPro" id="IPR010982">
    <property type="entry name" value="Lambda_DNA-bd_dom_sf"/>
</dbReference>
<name>A0A6H9XMI3_9CORY</name>
<dbReference type="Pfam" id="PF13560">
    <property type="entry name" value="HTH_31"/>
    <property type="match status" value="1"/>
</dbReference>
<gene>
    <name evidence="2" type="ORF">NCTC10254_00907</name>
</gene>
<reference evidence="2 3" key="1">
    <citation type="submission" date="2018-06" db="EMBL/GenBank/DDBJ databases">
        <authorList>
            <consortium name="Pathogen Informatics"/>
            <person name="Doyle S."/>
        </authorList>
    </citation>
    <scope>NUCLEOTIDE SEQUENCE [LARGE SCALE GENOMIC DNA]</scope>
    <source>
        <strain evidence="2 3">NCTC10254</strain>
    </source>
</reference>
<organism evidence="2 3">
    <name type="scientific">Corynebacterium matruchotii</name>
    <dbReference type="NCBI Taxonomy" id="43768"/>
    <lineage>
        <taxon>Bacteria</taxon>
        <taxon>Bacillati</taxon>
        <taxon>Actinomycetota</taxon>
        <taxon>Actinomycetes</taxon>
        <taxon>Mycobacteriales</taxon>
        <taxon>Corynebacteriaceae</taxon>
        <taxon>Corynebacterium</taxon>
    </lineage>
</organism>
<dbReference type="PROSITE" id="PS50943">
    <property type="entry name" value="HTH_CROC1"/>
    <property type="match status" value="1"/>
</dbReference>
<dbReference type="GeneID" id="84574662"/>
<accession>A0A6H9XMI3</accession>
<dbReference type="RefSeq" id="WP_005526889.1">
    <property type="nucleotide sequence ID" value="NZ_CP050134.2"/>
</dbReference>
<dbReference type="SUPFAM" id="SSF47413">
    <property type="entry name" value="lambda repressor-like DNA-binding domains"/>
    <property type="match status" value="1"/>
</dbReference>
<dbReference type="Gene3D" id="1.10.260.40">
    <property type="entry name" value="lambda repressor-like DNA-binding domains"/>
    <property type="match status" value="1"/>
</dbReference>
<dbReference type="AlphaFoldDB" id="A0A6H9XMI3"/>
<feature type="domain" description="HTH cro/C1-type" evidence="1">
    <location>
        <begin position="17"/>
        <end position="76"/>
    </location>
</feature>